<gene>
    <name evidence="1" type="ORF">PRABACTJOHN_04459</name>
</gene>
<dbReference type="HOGENOM" id="CLU_3293704_0_0_10"/>
<organism evidence="1 2">
    <name type="scientific">Parabacteroides johnsonii DSM 18315</name>
    <dbReference type="NCBI Taxonomy" id="537006"/>
    <lineage>
        <taxon>Bacteria</taxon>
        <taxon>Pseudomonadati</taxon>
        <taxon>Bacteroidota</taxon>
        <taxon>Bacteroidia</taxon>
        <taxon>Bacteroidales</taxon>
        <taxon>Tannerellaceae</taxon>
        <taxon>Parabacteroides</taxon>
    </lineage>
</organism>
<reference evidence="1 2" key="1">
    <citation type="submission" date="2008-10" db="EMBL/GenBank/DDBJ databases">
        <title>Draft genome sequence of Parabacteroides johnsonii (DSM 18315).</title>
        <authorList>
            <person name="Sudarsanam P."/>
            <person name="Ley R."/>
            <person name="Guruge J."/>
            <person name="Turnbaugh P.J."/>
            <person name="Mahowald M."/>
            <person name="Liep D."/>
            <person name="Gordon J."/>
        </authorList>
    </citation>
    <scope>NUCLEOTIDE SEQUENCE [LARGE SCALE GENOMIC DNA]</scope>
    <source>
        <strain evidence="1 2">DSM 18315</strain>
    </source>
</reference>
<evidence type="ECO:0000313" key="2">
    <source>
        <dbReference type="Proteomes" id="UP000005510"/>
    </source>
</evidence>
<dbReference type="STRING" id="537006.PRABACTJOHN_04459"/>
<dbReference type="Proteomes" id="UP000005510">
    <property type="component" value="Unassembled WGS sequence"/>
</dbReference>
<proteinExistence type="predicted"/>
<comment type="caution">
    <text evidence="1">The sequence shown here is derived from an EMBL/GenBank/DDBJ whole genome shotgun (WGS) entry which is preliminary data.</text>
</comment>
<dbReference type="EMBL" id="ABYH01000450">
    <property type="protein sequence ID" value="EEC94182.1"/>
    <property type="molecule type" value="Genomic_DNA"/>
</dbReference>
<accession>B7BHB0</accession>
<reference evidence="1 2" key="2">
    <citation type="submission" date="2008-10" db="EMBL/GenBank/DDBJ databases">
        <authorList>
            <person name="Fulton L."/>
            <person name="Clifton S."/>
            <person name="Fulton B."/>
            <person name="Xu J."/>
            <person name="Minx P."/>
            <person name="Pepin K.H."/>
            <person name="Johnson M."/>
            <person name="Bhonagiri V."/>
            <person name="Nash W.E."/>
            <person name="Mardis E.R."/>
            <person name="Wilson R.K."/>
        </authorList>
    </citation>
    <scope>NUCLEOTIDE SEQUENCE [LARGE SCALE GENOMIC DNA]</scope>
    <source>
        <strain evidence="1 2">DSM 18315</strain>
    </source>
</reference>
<name>B7BHB0_9BACT</name>
<protein>
    <submittedName>
        <fullName evidence="1">Uncharacterized protein</fullName>
    </submittedName>
</protein>
<sequence>MRCAVRGVPHFFYICSQSDILLRKITVDSAVSITLSAGMN</sequence>
<evidence type="ECO:0000313" key="1">
    <source>
        <dbReference type="EMBL" id="EEC94182.1"/>
    </source>
</evidence>
<dbReference type="AlphaFoldDB" id="B7BHB0"/>